<dbReference type="InterPro" id="IPR044068">
    <property type="entry name" value="CB"/>
</dbReference>
<geneLocation type="plasmid" evidence="9">
    <name>pfdu301a</name>
</geneLocation>
<keyword evidence="8" id="KW-0614">Plasmid</keyword>
<evidence type="ECO:0000256" key="1">
    <source>
        <dbReference type="ARBA" id="ARBA00008857"/>
    </source>
</evidence>
<dbReference type="GO" id="GO:0015074">
    <property type="term" value="P:DNA integration"/>
    <property type="evidence" value="ECO:0007669"/>
    <property type="project" value="UniProtKB-KW"/>
</dbReference>
<evidence type="ECO:0000256" key="2">
    <source>
        <dbReference type="ARBA" id="ARBA00022908"/>
    </source>
</evidence>
<protein>
    <submittedName>
        <fullName evidence="8">Tyrosine-type recombinase/integrase</fullName>
    </submittedName>
</protein>
<dbReference type="GO" id="GO:0006310">
    <property type="term" value="P:DNA recombination"/>
    <property type="evidence" value="ECO:0007669"/>
    <property type="project" value="UniProtKB-KW"/>
</dbReference>
<dbReference type="Pfam" id="PF00589">
    <property type="entry name" value="Phage_integrase"/>
    <property type="match status" value="1"/>
</dbReference>
<dbReference type="Proteomes" id="UP000501076">
    <property type="component" value="Plasmid pFDU301A"/>
</dbReference>
<evidence type="ECO:0000256" key="5">
    <source>
        <dbReference type="PROSITE-ProRule" id="PRU01248"/>
    </source>
</evidence>
<dbReference type="InterPro" id="IPR013762">
    <property type="entry name" value="Integrase-like_cat_sf"/>
</dbReference>
<dbReference type="InterPro" id="IPR010998">
    <property type="entry name" value="Integrase_recombinase_N"/>
</dbReference>
<dbReference type="InterPro" id="IPR002104">
    <property type="entry name" value="Integrase_catalytic"/>
</dbReference>
<dbReference type="Pfam" id="PF02899">
    <property type="entry name" value="Phage_int_SAM_1"/>
    <property type="match status" value="1"/>
</dbReference>
<dbReference type="Gene3D" id="1.10.150.130">
    <property type="match status" value="1"/>
</dbReference>
<evidence type="ECO:0000313" key="9">
    <source>
        <dbReference type="Proteomes" id="UP000501076"/>
    </source>
</evidence>
<dbReference type="GO" id="GO:0003677">
    <property type="term" value="F:DNA binding"/>
    <property type="evidence" value="ECO:0007669"/>
    <property type="project" value="UniProtKB-UniRule"/>
</dbReference>
<evidence type="ECO:0000256" key="3">
    <source>
        <dbReference type="ARBA" id="ARBA00023125"/>
    </source>
</evidence>
<dbReference type="PROSITE" id="PS51898">
    <property type="entry name" value="TYR_RECOMBINASE"/>
    <property type="match status" value="1"/>
</dbReference>
<reference evidence="8 9" key="1">
    <citation type="submission" date="2019-10" db="EMBL/GenBank/DDBJ databases">
        <title>Complete genome sequences for adaption low water activity.</title>
        <authorList>
            <person name="Zhao L."/>
            <person name="Zhong J."/>
        </authorList>
    </citation>
    <scope>NUCLEOTIDE SEQUENCE [LARGE SCALE GENOMIC DNA]</scope>
    <source>
        <strain evidence="8 9">FDU301</strain>
        <plasmid evidence="9">pfdu301a</plasmid>
    </source>
</reference>
<feature type="domain" description="Tyr recombinase" evidence="6">
    <location>
        <begin position="98"/>
        <end position="234"/>
    </location>
</feature>
<dbReference type="InterPro" id="IPR050090">
    <property type="entry name" value="Tyrosine_recombinase_XerCD"/>
</dbReference>
<keyword evidence="4" id="KW-0233">DNA recombination</keyword>
<feature type="domain" description="Core-binding (CB)" evidence="7">
    <location>
        <begin position="1"/>
        <end position="78"/>
    </location>
</feature>
<comment type="similarity">
    <text evidence="1">Belongs to the 'phage' integrase family.</text>
</comment>
<accession>A0A6M6E4Q3</accession>
<evidence type="ECO:0000256" key="4">
    <source>
        <dbReference type="ARBA" id="ARBA00023172"/>
    </source>
</evidence>
<dbReference type="PANTHER" id="PTHR30349">
    <property type="entry name" value="PHAGE INTEGRASE-RELATED"/>
    <property type="match status" value="1"/>
</dbReference>
<name>A0A6M6E4Q3_PRIMG</name>
<dbReference type="AlphaFoldDB" id="A0A6M6E4Q3"/>
<dbReference type="EMBL" id="CP045273">
    <property type="protein sequence ID" value="QJX80554.1"/>
    <property type="molecule type" value="Genomic_DNA"/>
</dbReference>
<dbReference type="InterPro" id="IPR011010">
    <property type="entry name" value="DNA_brk_join_enz"/>
</dbReference>
<dbReference type="Gene3D" id="1.10.443.10">
    <property type="entry name" value="Intergrase catalytic core"/>
    <property type="match status" value="1"/>
</dbReference>
<evidence type="ECO:0000259" key="6">
    <source>
        <dbReference type="PROSITE" id="PS51898"/>
    </source>
</evidence>
<dbReference type="InterPro" id="IPR004107">
    <property type="entry name" value="Integrase_SAM-like_N"/>
</dbReference>
<gene>
    <name evidence="8" type="ORF">FDZ14_31180</name>
</gene>
<keyword evidence="3 5" id="KW-0238">DNA-binding</keyword>
<dbReference type="PROSITE" id="PS51900">
    <property type="entry name" value="CB"/>
    <property type="match status" value="1"/>
</dbReference>
<dbReference type="SUPFAM" id="SSF56349">
    <property type="entry name" value="DNA breaking-rejoining enzymes"/>
    <property type="match status" value="1"/>
</dbReference>
<keyword evidence="2" id="KW-0229">DNA integration</keyword>
<dbReference type="PANTHER" id="PTHR30349:SF41">
    <property type="entry name" value="INTEGRASE_RECOMBINASE PROTEIN MJ0367-RELATED"/>
    <property type="match status" value="1"/>
</dbReference>
<sequence>MPMFQEYLKKEHSEKVAKGYIKDYLDFLEFVKEKELIPQQATETDIREYIHWLRESNCANSTITKKVSLLRKYFKWLRKNGEMIHNPMDDIQQPKVVEQKREVSDEERNFIWEKVIEGKNIRDQVIFGLLMNDGVKPSEMIRITYKDCDLDKRLIYLENSGAFIEKRAITISEETATQIQELKEINQEGFLLTNQHGHPLKESGIYFVINEYLSSLNDVTIKPKNLMKKRKTAN</sequence>
<evidence type="ECO:0000313" key="8">
    <source>
        <dbReference type="EMBL" id="QJX80554.1"/>
    </source>
</evidence>
<proteinExistence type="inferred from homology"/>
<organism evidence="8 9">
    <name type="scientific">Priestia megaterium</name>
    <name type="common">Bacillus megaterium</name>
    <dbReference type="NCBI Taxonomy" id="1404"/>
    <lineage>
        <taxon>Bacteria</taxon>
        <taxon>Bacillati</taxon>
        <taxon>Bacillota</taxon>
        <taxon>Bacilli</taxon>
        <taxon>Bacillales</taxon>
        <taxon>Bacillaceae</taxon>
        <taxon>Priestia</taxon>
    </lineage>
</organism>
<evidence type="ECO:0000259" key="7">
    <source>
        <dbReference type="PROSITE" id="PS51900"/>
    </source>
</evidence>